<dbReference type="PATRIC" id="fig|362787.3.peg.1701"/>
<gene>
    <name evidence="1" type="ORF">DB44_ER00280</name>
</gene>
<comment type="caution">
    <text evidence="1">The sequence shown here is derived from an EMBL/GenBank/DDBJ whole genome shotgun (WGS) entry which is preliminary data.</text>
</comment>
<sequence length="283" mass="31531">MALEQKIEAVKKVGEALNKQQPQVHEELERVAPNKEHFQNFLNTSSTIQPSFQRLDGSVVAPEQAHSVENPIFGDENVTVQGNGTATDQENKKKKQLQNDEIEGIAATTNKKTTPSSLIEEVGKLNTKVAKISTLTPEELRNQAQSVIAQIDQVKTQLSQTQAEIKPSYQNLLRNRLTHIDDNLKIALSKAGVEYTPPAAQVTDINSPNPIKRFIGYLTSSQYQLEHLNQTIEHLNLTKVQMTPASMLAIQIKVGYIQQQIELFTSLLNKALESTKTIMNVQV</sequence>
<proteinExistence type="predicted"/>
<organism evidence="1 2">
    <name type="scientific">Candidatus Protochlamydia amoebophila</name>
    <dbReference type="NCBI Taxonomy" id="362787"/>
    <lineage>
        <taxon>Bacteria</taxon>
        <taxon>Pseudomonadati</taxon>
        <taxon>Chlamydiota</taxon>
        <taxon>Chlamydiia</taxon>
        <taxon>Parachlamydiales</taxon>
        <taxon>Parachlamydiaceae</taxon>
        <taxon>Candidatus Protochlamydia</taxon>
    </lineage>
</organism>
<accession>A0A0C1H018</accession>
<reference evidence="1 2" key="1">
    <citation type="journal article" date="2014" name="Mol. Biol. Evol.">
        <title>Massive expansion of Ubiquitination-related gene families within the Chlamydiae.</title>
        <authorList>
            <person name="Domman D."/>
            <person name="Collingro A."/>
            <person name="Lagkouvardos I."/>
            <person name="Gehre L."/>
            <person name="Weinmaier T."/>
            <person name="Rattei T."/>
            <person name="Subtil A."/>
            <person name="Horn M."/>
        </authorList>
    </citation>
    <scope>NUCLEOTIDE SEQUENCE [LARGE SCALE GENOMIC DNA]</scope>
    <source>
        <strain evidence="1 2">EI2</strain>
    </source>
</reference>
<dbReference type="EMBL" id="JSAN01000115">
    <property type="protein sequence ID" value="KIC71099.1"/>
    <property type="molecule type" value="Genomic_DNA"/>
</dbReference>
<protein>
    <submittedName>
        <fullName evidence="1">Uncharacterized protein</fullName>
    </submittedName>
</protein>
<dbReference type="Proteomes" id="UP000031465">
    <property type="component" value="Unassembled WGS sequence"/>
</dbReference>
<evidence type="ECO:0000313" key="2">
    <source>
        <dbReference type="Proteomes" id="UP000031465"/>
    </source>
</evidence>
<dbReference type="RefSeq" id="WP_052236463.1">
    <property type="nucleotide sequence ID" value="NZ_JSAN01000115.1"/>
</dbReference>
<dbReference type="AlphaFoldDB" id="A0A0C1H018"/>
<name>A0A0C1H018_9BACT</name>
<evidence type="ECO:0000313" key="1">
    <source>
        <dbReference type="EMBL" id="KIC71099.1"/>
    </source>
</evidence>